<dbReference type="EMBL" id="JAGFBS010000002">
    <property type="protein sequence ID" value="KAG6381189.1"/>
    <property type="molecule type" value="Genomic_DNA"/>
</dbReference>
<dbReference type="PANTHER" id="PTHR13260">
    <property type="entry name" value="ANAPHASE PROMOTING COMPLEX SUBUNIT 4 APC4"/>
    <property type="match status" value="1"/>
</dbReference>
<accession>A0A8I2YXC2</accession>
<dbReference type="Pfam" id="PF12894">
    <property type="entry name" value="ANAPC4_WD40"/>
    <property type="match status" value="1"/>
</dbReference>
<evidence type="ECO:0000256" key="1">
    <source>
        <dbReference type="ARBA" id="ARBA00016067"/>
    </source>
</evidence>
<keyword evidence="9" id="KW-1185">Reference proteome</keyword>
<evidence type="ECO:0000259" key="6">
    <source>
        <dbReference type="Pfam" id="PF12894"/>
    </source>
</evidence>
<dbReference type="InterPro" id="IPR024790">
    <property type="entry name" value="APC4_long_dom"/>
</dbReference>
<evidence type="ECO:0000256" key="3">
    <source>
        <dbReference type="ARBA" id="ARBA00022776"/>
    </source>
</evidence>
<feature type="domain" description="Anaphase-promoting complex subunit 4 long" evidence="7">
    <location>
        <begin position="281"/>
        <end position="478"/>
    </location>
</feature>
<dbReference type="GO" id="GO:0034399">
    <property type="term" value="C:nuclear periphery"/>
    <property type="evidence" value="ECO:0007669"/>
    <property type="project" value="TreeGrafter"/>
</dbReference>
<organism evidence="8 9">
    <name type="scientific">Boletus reticuloceps</name>
    <dbReference type="NCBI Taxonomy" id="495285"/>
    <lineage>
        <taxon>Eukaryota</taxon>
        <taxon>Fungi</taxon>
        <taxon>Dikarya</taxon>
        <taxon>Basidiomycota</taxon>
        <taxon>Agaricomycotina</taxon>
        <taxon>Agaricomycetes</taxon>
        <taxon>Agaricomycetidae</taxon>
        <taxon>Boletales</taxon>
        <taxon>Boletineae</taxon>
        <taxon>Boletaceae</taxon>
        <taxon>Boletoideae</taxon>
        <taxon>Boletus</taxon>
    </lineage>
</organism>
<gene>
    <name evidence="8" type="ORF">JVT61DRAFT_5592</name>
</gene>
<dbReference type="Proteomes" id="UP000683000">
    <property type="component" value="Unassembled WGS sequence"/>
</dbReference>
<sequence length="659" mass="73259">MSESNAFASLATLRLPSPCRLLSSACCPDKDLIVLISRLGGRDKLSLWKLQGSKKWEVDVGEDNDASATVADLVWSPSGQTIAVVRDSAHITLHSVQDGRIERCLSMPFQGTPETIETIVGVWWFAGHHSPASGVIPDIFKRNGVKTGSALSILKTLPLLDHLKENGENMTATDLFAFQGTQIRATSQRSMPAVIKQWPALVQSLEDASIAFPSQTRGAHDKMEESNSSAQAQEDEDSLLTLIDKRGALHCFLDGSYFLDLWFYLVDWHQLLRSNTPPLVVDIPLLATPKVRDFARLSSAARELTWYIMRVVNEVREGWFGSESFTGARDIGIKWVQALERRLREQYGHQNPDIILDLTTLLLTGSGSEGLTDFITSSEQNSERNLQKWDSSVTESLTRTRDHATARIIPALQRLHIILDEILGWSYMPQFMLFGLGADYVDSCLRMIERGIFISSWLAAEARRELGAFKQFLSFIRHETIVANPSTESHTNPDHDILEVNGYLISGLMASKIDEWFTGSLPQFNPGDLSYFRPPQSPGKALNEVLELARAALQDPSQTSWQPKVRSNDFSDLDKNLDALVQEIASRCQRIFAEASQAAARSATMSVDGGATPPQPNLALTEGACHFVRQRVVGNQNEPDHHLQYLAVHVSSEGQTYCE</sequence>
<dbReference type="GO" id="GO:0031145">
    <property type="term" value="P:anaphase-promoting complex-dependent catabolic process"/>
    <property type="evidence" value="ECO:0007669"/>
    <property type="project" value="InterPro"/>
</dbReference>
<name>A0A8I2YXC2_9AGAM</name>
<dbReference type="GO" id="GO:0005680">
    <property type="term" value="C:anaphase-promoting complex"/>
    <property type="evidence" value="ECO:0007669"/>
    <property type="project" value="InterPro"/>
</dbReference>
<evidence type="ECO:0000256" key="2">
    <source>
        <dbReference type="ARBA" id="ARBA00022618"/>
    </source>
</evidence>
<dbReference type="AlphaFoldDB" id="A0A8I2YXC2"/>
<evidence type="ECO:0000256" key="5">
    <source>
        <dbReference type="ARBA" id="ARBA00023306"/>
    </source>
</evidence>
<keyword evidence="2" id="KW-0132">Cell division</keyword>
<proteinExistence type="predicted"/>
<dbReference type="GO" id="GO:0051301">
    <property type="term" value="P:cell division"/>
    <property type="evidence" value="ECO:0007669"/>
    <property type="project" value="UniProtKB-KW"/>
</dbReference>
<keyword evidence="4" id="KW-0833">Ubl conjugation pathway</keyword>
<evidence type="ECO:0000259" key="7">
    <source>
        <dbReference type="Pfam" id="PF12896"/>
    </source>
</evidence>
<keyword evidence="3" id="KW-0498">Mitosis</keyword>
<dbReference type="GO" id="GO:0070979">
    <property type="term" value="P:protein K11-linked ubiquitination"/>
    <property type="evidence" value="ECO:0007669"/>
    <property type="project" value="TreeGrafter"/>
</dbReference>
<evidence type="ECO:0000256" key="4">
    <source>
        <dbReference type="ARBA" id="ARBA00022786"/>
    </source>
</evidence>
<protein>
    <recommendedName>
        <fullName evidence="1">Anaphase-promoting complex subunit 4</fullName>
    </recommendedName>
</protein>
<dbReference type="InterPro" id="IPR011047">
    <property type="entry name" value="Quinoprotein_ADH-like_sf"/>
</dbReference>
<keyword evidence="5" id="KW-0131">Cell cycle</keyword>
<dbReference type="InterPro" id="IPR024789">
    <property type="entry name" value="APC4"/>
</dbReference>
<reference evidence="8" key="1">
    <citation type="submission" date="2021-03" db="EMBL/GenBank/DDBJ databases">
        <title>Evolutionary innovations through gain and loss of genes in the ectomycorrhizal Boletales.</title>
        <authorList>
            <person name="Wu G."/>
            <person name="Miyauchi S."/>
            <person name="Morin E."/>
            <person name="Yang Z.-L."/>
            <person name="Xu J."/>
            <person name="Martin F.M."/>
        </authorList>
    </citation>
    <scope>NUCLEOTIDE SEQUENCE</scope>
    <source>
        <strain evidence="8">BR01</strain>
    </source>
</reference>
<dbReference type="SUPFAM" id="SSF50998">
    <property type="entry name" value="Quinoprotein alcohol dehydrogenase-like"/>
    <property type="match status" value="1"/>
</dbReference>
<feature type="domain" description="Anaphase-promoting complex subunit 4-like WD40" evidence="6">
    <location>
        <begin position="27"/>
        <end position="102"/>
    </location>
</feature>
<comment type="caution">
    <text evidence="8">The sequence shown here is derived from an EMBL/GenBank/DDBJ whole genome shotgun (WGS) entry which is preliminary data.</text>
</comment>
<evidence type="ECO:0000313" key="9">
    <source>
        <dbReference type="Proteomes" id="UP000683000"/>
    </source>
</evidence>
<dbReference type="OrthoDB" id="10259843at2759"/>
<dbReference type="PANTHER" id="PTHR13260:SF0">
    <property type="entry name" value="ANAPHASE-PROMOTING COMPLEX SUBUNIT 4"/>
    <property type="match status" value="1"/>
</dbReference>
<dbReference type="Pfam" id="PF12896">
    <property type="entry name" value="ANAPC4"/>
    <property type="match status" value="1"/>
</dbReference>
<evidence type="ECO:0000313" key="8">
    <source>
        <dbReference type="EMBL" id="KAG6381189.1"/>
    </source>
</evidence>
<dbReference type="InterPro" id="IPR024977">
    <property type="entry name" value="Apc4-like_WD40_dom"/>
</dbReference>